<keyword evidence="2" id="KW-1185">Reference proteome</keyword>
<protein>
    <submittedName>
        <fullName evidence="1">Uncharacterized protein</fullName>
    </submittedName>
</protein>
<accession>A0A2Z6RUY4</accession>
<reference evidence="1 2" key="1">
    <citation type="submission" date="2017-11" db="EMBL/GenBank/DDBJ databases">
        <title>The genome of Rhizophagus clarus HR1 reveals common genetic basis of auxotrophy among arbuscular mycorrhizal fungi.</title>
        <authorList>
            <person name="Kobayashi Y."/>
        </authorList>
    </citation>
    <scope>NUCLEOTIDE SEQUENCE [LARGE SCALE GENOMIC DNA]</scope>
    <source>
        <strain evidence="1 2">HR1</strain>
    </source>
</reference>
<organism evidence="1 2">
    <name type="scientific">Rhizophagus clarus</name>
    <dbReference type="NCBI Taxonomy" id="94130"/>
    <lineage>
        <taxon>Eukaryota</taxon>
        <taxon>Fungi</taxon>
        <taxon>Fungi incertae sedis</taxon>
        <taxon>Mucoromycota</taxon>
        <taxon>Glomeromycotina</taxon>
        <taxon>Glomeromycetes</taxon>
        <taxon>Glomerales</taxon>
        <taxon>Glomeraceae</taxon>
        <taxon>Rhizophagus</taxon>
    </lineage>
</organism>
<evidence type="ECO:0000313" key="2">
    <source>
        <dbReference type="Proteomes" id="UP000247702"/>
    </source>
</evidence>
<proteinExistence type="predicted"/>
<dbReference type="AlphaFoldDB" id="A0A2Z6RUY4"/>
<comment type="caution">
    <text evidence="1">The sequence shown here is derived from an EMBL/GenBank/DDBJ whole genome shotgun (WGS) entry which is preliminary data.</text>
</comment>
<dbReference type="Proteomes" id="UP000247702">
    <property type="component" value="Unassembled WGS sequence"/>
</dbReference>
<dbReference type="EMBL" id="BEXD01003959">
    <property type="protein sequence ID" value="GBC04663.1"/>
    <property type="molecule type" value="Genomic_DNA"/>
</dbReference>
<evidence type="ECO:0000313" key="1">
    <source>
        <dbReference type="EMBL" id="GBC04663.1"/>
    </source>
</evidence>
<name>A0A2Z6RUY4_9GLOM</name>
<sequence length="152" mass="17191">MCYILNVIFAITGYYAYGPDVTLAAICRPLEGDDKPHIINIASSNLRLRWERVRHLRRIINLIKIIESIQSVIGVRGDPEFIPIIRDDRTIQVCGKGVPNVDHLEFYKKAEGKVYNTPKGQPNVSPKNQQELIEAIICVLEAFVVSMVAINF</sequence>
<gene>
    <name evidence="1" type="ORF">RclHR1_00580028</name>
</gene>